<name>A0ABT1RU93_9FIRM</name>
<feature type="non-terminal residue" evidence="1">
    <location>
        <position position="76"/>
    </location>
</feature>
<dbReference type="EMBL" id="JANFXK010000235">
    <property type="protein sequence ID" value="MCQ4638779.1"/>
    <property type="molecule type" value="Genomic_DNA"/>
</dbReference>
<organism evidence="1 2">
    <name type="scientific">Anaerovorax odorimutans</name>
    <dbReference type="NCBI Taxonomy" id="109327"/>
    <lineage>
        <taxon>Bacteria</taxon>
        <taxon>Bacillati</taxon>
        <taxon>Bacillota</taxon>
        <taxon>Clostridia</taxon>
        <taxon>Peptostreptococcales</taxon>
        <taxon>Anaerovoracaceae</taxon>
        <taxon>Anaerovorax</taxon>
    </lineage>
</organism>
<evidence type="ECO:0000313" key="2">
    <source>
        <dbReference type="Proteomes" id="UP001524502"/>
    </source>
</evidence>
<sequence length="76" mass="8177">KMLLKNDEIPTEEFVGGVNSICYTQAAANDVGYECFIDPVLSDCYIGDAMKLQQVLINILSNAIKFTGEGGTVSLS</sequence>
<dbReference type="Proteomes" id="UP001524502">
    <property type="component" value="Unassembled WGS sequence"/>
</dbReference>
<keyword evidence="2" id="KW-1185">Reference proteome</keyword>
<proteinExistence type="predicted"/>
<accession>A0ABT1RU93</accession>
<reference evidence="1 2" key="1">
    <citation type="submission" date="2022-06" db="EMBL/GenBank/DDBJ databases">
        <title>Isolation of gut microbiota from human fecal samples.</title>
        <authorList>
            <person name="Pamer E.G."/>
            <person name="Barat B."/>
            <person name="Waligurski E."/>
            <person name="Medina S."/>
            <person name="Paddock L."/>
            <person name="Mostad J."/>
        </authorList>
    </citation>
    <scope>NUCLEOTIDE SEQUENCE [LARGE SCALE GENOMIC DNA]</scope>
    <source>
        <strain evidence="1 2">SL.3.17</strain>
    </source>
</reference>
<feature type="non-terminal residue" evidence="1">
    <location>
        <position position="1"/>
    </location>
</feature>
<dbReference type="SUPFAM" id="SSF55874">
    <property type="entry name" value="ATPase domain of HSP90 chaperone/DNA topoisomerase II/histidine kinase"/>
    <property type="match status" value="1"/>
</dbReference>
<dbReference type="Gene3D" id="3.30.565.10">
    <property type="entry name" value="Histidine kinase-like ATPase, C-terminal domain"/>
    <property type="match status" value="1"/>
</dbReference>
<gene>
    <name evidence="1" type="ORF">NE619_18810</name>
</gene>
<protein>
    <recommendedName>
        <fullName evidence="3">Hybrid sensor histidine kinase/response regulator</fullName>
    </recommendedName>
</protein>
<dbReference type="InterPro" id="IPR036890">
    <property type="entry name" value="HATPase_C_sf"/>
</dbReference>
<comment type="caution">
    <text evidence="1">The sequence shown here is derived from an EMBL/GenBank/DDBJ whole genome shotgun (WGS) entry which is preliminary data.</text>
</comment>
<evidence type="ECO:0008006" key="3">
    <source>
        <dbReference type="Google" id="ProtNLM"/>
    </source>
</evidence>
<evidence type="ECO:0000313" key="1">
    <source>
        <dbReference type="EMBL" id="MCQ4638779.1"/>
    </source>
</evidence>
<dbReference type="RefSeq" id="WP_256133937.1">
    <property type="nucleotide sequence ID" value="NZ_JANFXK010000235.1"/>
</dbReference>